<dbReference type="AlphaFoldDB" id="A0A367GNK2"/>
<dbReference type="Gene3D" id="2.60.120.380">
    <property type="match status" value="1"/>
</dbReference>
<reference evidence="3 4" key="1">
    <citation type="submission" date="2018-05" db="EMBL/GenBank/DDBJ databases">
        <title>Mucilaginibacter hurinus sp. nov., isolated from briquette warehouse soil.</title>
        <authorList>
            <person name="Choi L."/>
        </authorList>
    </citation>
    <scope>NUCLEOTIDE SEQUENCE [LARGE SCALE GENOMIC DNA]</scope>
    <source>
        <strain evidence="3 4">ZR32</strain>
    </source>
</reference>
<organism evidence="3 4">
    <name type="scientific">Mucilaginibacter hurinus</name>
    <dbReference type="NCBI Taxonomy" id="2201324"/>
    <lineage>
        <taxon>Bacteria</taxon>
        <taxon>Pseudomonadati</taxon>
        <taxon>Bacteroidota</taxon>
        <taxon>Sphingobacteriia</taxon>
        <taxon>Sphingobacteriales</taxon>
        <taxon>Sphingobacteriaceae</taxon>
        <taxon>Mucilaginibacter</taxon>
    </lineage>
</organism>
<gene>
    <name evidence="3" type="ORF">DJ568_10445</name>
</gene>
<feature type="chain" id="PRO_5016759772" description="MBG domain-containing protein" evidence="1">
    <location>
        <begin position="29"/>
        <end position="760"/>
    </location>
</feature>
<dbReference type="SUPFAM" id="SSF53474">
    <property type="entry name" value="alpha/beta-Hydrolases"/>
    <property type="match status" value="1"/>
</dbReference>
<dbReference type="RefSeq" id="WP_114005216.1">
    <property type="nucleotide sequence ID" value="NZ_QGDC01000005.1"/>
</dbReference>
<dbReference type="InterPro" id="IPR029058">
    <property type="entry name" value="AB_hydrolase_fold"/>
</dbReference>
<evidence type="ECO:0000313" key="4">
    <source>
        <dbReference type="Proteomes" id="UP000253209"/>
    </source>
</evidence>
<feature type="domain" description="MBG" evidence="2">
    <location>
        <begin position="581"/>
        <end position="656"/>
    </location>
</feature>
<dbReference type="Gene3D" id="3.30.160.710">
    <property type="match status" value="1"/>
</dbReference>
<evidence type="ECO:0000259" key="2">
    <source>
        <dbReference type="Pfam" id="PF18676"/>
    </source>
</evidence>
<name>A0A367GNK2_9SPHI</name>
<comment type="caution">
    <text evidence="3">The sequence shown here is derived from an EMBL/GenBank/DDBJ whole genome shotgun (WGS) entry which is preliminary data.</text>
</comment>
<proteinExistence type="predicted"/>
<evidence type="ECO:0000256" key="1">
    <source>
        <dbReference type="SAM" id="SignalP"/>
    </source>
</evidence>
<dbReference type="Pfam" id="PF06028">
    <property type="entry name" value="DUF915"/>
    <property type="match status" value="1"/>
</dbReference>
<dbReference type="Pfam" id="PF13585">
    <property type="entry name" value="CHU_C"/>
    <property type="match status" value="1"/>
</dbReference>
<keyword evidence="1" id="KW-0732">Signal</keyword>
<keyword evidence="4" id="KW-1185">Reference proteome</keyword>
<feature type="signal peptide" evidence="1">
    <location>
        <begin position="1"/>
        <end position="28"/>
    </location>
</feature>
<dbReference type="OrthoDB" id="355609at2"/>
<dbReference type="Proteomes" id="UP000253209">
    <property type="component" value="Unassembled WGS sequence"/>
</dbReference>
<dbReference type="InterPro" id="IPR041286">
    <property type="entry name" value="MBG_2"/>
</dbReference>
<dbReference type="Pfam" id="PF18676">
    <property type="entry name" value="MBG_2"/>
    <property type="match status" value="1"/>
</dbReference>
<accession>A0A367GNK2</accession>
<dbReference type="Gene3D" id="3.40.50.1820">
    <property type="entry name" value="alpha/beta hydrolase"/>
    <property type="match status" value="1"/>
</dbReference>
<evidence type="ECO:0000313" key="3">
    <source>
        <dbReference type="EMBL" id="RCH54890.1"/>
    </source>
</evidence>
<protein>
    <recommendedName>
        <fullName evidence="2">MBG domain-containing protein</fullName>
    </recommendedName>
</protein>
<dbReference type="EMBL" id="QGDC01000005">
    <property type="protein sequence ID" value="RCH54890.1"/>
    <property type="molecule type" value="Genomic_DNA"/>
</dbReference>
<dbReference type="SUPFAM" id="SSF89260">
    <property type="entry name" value="Collagen-binding domain"/>
    <property type="match status" value="1"/>
</dbReference>
<dbReference type="InterPro" id="IPR010315">
    <property type="entry name" value="DUF915_hydro-like"/>
</dbReference>
<sequence length="760" mass="81931">MRLKPITKLLRLTALCLLPVLVAINPLAAQNTPYPIIFVHGINSDDASWGKQDNKFDDIVDHLAGAGLKFGGKIAITLNYKRSAEIRSVAKEDDVKLFTNPPVADFYTINFNVHANGKTPIVHKLGPIVFKPSISTSGGVTASGTQFNVTYANEFNNGDIIRVENEFMQIAAVSGSKLTVTRGIFNSTAVKHGTVTVYNLSNLSNQAAISRQGYGLKLAIDAIKQKTGATKVVLLGHSMGGLAIREYIRLYSNNDIAKIITIGTPHYGTNITDLSPSLLQLINIDGKSDAVRDLRATMPGTATPGLYLFGGNENIIKNSPIFYNADVDANGVENGTVSALNSTENLLSLINIPKTWIASSDDGLVPLQSQYINATDTLMINKFHTDETSDYYSLLRGLDEPAEIASAYSIAENSTTKGFITINKNNQPIDIDAFKITLKSPSALSINITANKLGGIKKILLTDGENNITEIKLNSPVTDTLPPGTYYINIGGHASKTTHKYPYSLVTAVKKITPAASLAYGTPDFNPKPEYKGVVYISSNPNVATVVKNKIHITGTGFTTITGKLGNAKLSGVLEITKAKLTIKADDKVKAVGQDNPTLTATYTGFVYGEKPANLTRLPEFITTANIISPEGAYPITAGGALSNNYVITYLPGTLTVTGKPATSMAGNVADIRLNQAISPNADGVNDYLQIENINRYPENTVLITNSKGIKVFETTGYDNDTKRFEGLSNITNQRLPEGTYFYVVGYQQTQKSGYVVIKY</sequence>